<dbReference type="Pfam" id="PF04264">
    <property type="entry name" value="YceI"/>
    <property type="match status" value="1"/>
</dbReference>
<dbReference type="Proteomes" id="UP000216035">
    <property type="component" value="Unassembled WGS sequence"/>
</dbReference>
<name>A0A255ZYY8_9FLAO</name>
<keyword evidence="4" id="KW-1185">Reference proteome</keyword>
<accession>A0A255ZYY8</accession>
<evidence type="ECO:0000256" key="1">
    <source>
        <dbReference type="SAM" id="SignalP"/>
    </source>
</evidence>
<proteinExistence type="predicted"/>
<reference evidence="3 4" key="1">
    <citation type="submission" date="2017-07" db="EMBL/GenBank/DDBJ databases">
        <title>Flavobacterium cyanobacteriorum sp. nov., isolated from cyanobacterial aggregates in a eutrophic lake.</title>
        <authorList>
            <person name="Cai H."/>
        </authorList>
    </citation>
    <scope>NUCLEOTIDE SEQUENCE [LARGE SCALE GENOMIC DNA]</scope>
    <source>
        <strain evidence="3 4">TH167</strain>
    </source>
</reference>
<feature type="chain" id="PRO_5013146642" description="Lipid/polyisoprenoid-binding YceI-like domain-containing protein" evidence="1">
    <location>
        <begin position="19"/>
        <end position="178"/>
    </location>
</feature>
<protein>
    <recommendedName>
        <fullName evidence="2">Lipid/polyisoprenoid-binding YceI-like domain-containing protein</fullName>
    </recommendedName>
</protein>
<dbReference type="EMBL" id="NOXX01000159">
    <property type="protein sequence ID" value="OYQ46767.1"/>
    <property type="molecule type" value="Genomic_DNA"/>
</dbReference>
<evidence type="ECO:0000259" key="2">
    <source>
        <dbReference type="Pfam" id="PF04264"/>
    </source>
</evidence>
<dbReference type="SUPFAM" id="SSF101874">
    <property type="entry name" value="YceI-like"/>
    <property type="match status" value="1"/>
</dbReference>
<dbReference type="RefSeq" id="WP_094485491.1">
    <property type="nucleotide sequence ID" value="NZ_NOXX01000159.1"/>
</dbReference>
<gene>
    <name evidence="3" type="ORF">CHX27_04075</name>
</gene>
<organism evidence="3 4">
    <name type="scientific">Flavobacterium aurantiibacter</name>
    <dbReference type="NCBI Taxonomy" id="2023067"/>
    <lineage>
        <taxon>Bacteria</taxon>
        <taxon>Pseudomonadati</taxon>
        <taxon>Bacteroidota</taxon>
        <taxon>Flavobacteriia</taxon>
        <taxon>Flavobacteriales</taxon>
        <taxon>Flavobacteriaceae</taxon>
        <taxon>Flavobacterium</taxon>
    </lineage>
</organism>
<dbReference type="AlphaFoldDB" id="A0A255ZYY8"/>
<dbReference type="Gene3D" id="2.40.128.110">
    <property type="entry name" value="Lipid/polyisoprenoid-binding, YceI-like"/>
    <property type="match status" value="1"/>
</dbReference>
<feature type="signal peptide" evidence="1">
    <location>
        <begin position="1"/>
        <end position="18"/>
    </location>
</feature>
<comment type="caution">
    <text evidence="3">The sequence shown here is derived from an EMBL/GenBank/DDBJ whole genome shotgun (WGS) entry which is preliminary data.</text>
</comment>
<feature type="domain" description="Lipid/polyisoprenoid-binding YceI-like" evidence="2">
    <location>
        <begin position="25"/>
        <end position="172"/>
    </location>
</feature>
<dbReference type="InterPro" id="IPR007372">
    <property type="entry name" value="Lipid/polyisoprenoid-bd_YceI"/>
</dbReference>
<dbReference type="InterPro" id="IPR036761">
    <property type="entry name" value="TTHA0802/YceI-like_sf"/>
</dbReference>
<evidence type="ECO:0000313" key="3">
    <source>
        <dbReference type="EMBL" id="OYQ46767.1"/>
    </source>
</evidence>
<keyword evidence="1" id="KW-0732">Signal</keyword>
<sequence length="178" mass="19743">MRKILFLFAILSATLSFAQKLTTKTGKLAFEASVPGFEEVKAKNENVTCVLNKENGEIATLALMKAFRFKIALMEEHFNENYVESDTYPKATFKGKITGFNADKLTTSWTEYQIKGKLEMHGKTNDVTAAAKIRKNDGGIEVQTSFNVNASDYAIKIPSVVKSKVSNKIDVTGTFLLK</sequence>
<dbReference type="OrthoDB" id="116832at2"/>
<evidence type="ECO:0000313" key="4">
    <source>
        <dbReference type="Proteomes" id="UP000216035"/>
    </source>
</evidence>